<dbReference type="PRINTS" id="PR00733">
    <property type="entry name" value="GLHYDRLASE6"/>
</dbReference>
<dbReference type="PIRSF" id="PIRSF001100">
    <property type="entry name" value="Beta_cellobiohydrolase"/>
    <property type="match status" value="1"/>
</dbReference>
<reference evidence="4 5" key="1">
    <citation type="submission" date="2018-08" db="EMBL/GenBank/DDBJ databases">
        <title>Aphanomyces genome sequencing and annotation.</title>
        <authorList>
            <person name="Minardi D."/>
            <person name="Oidtmann B."/>
            <person name="Van Der Giezen M."/>
            <person name="Studholme D.J."/>
        </authorList>
    </citation>
    <scope>NUCLEOTIDE SEQUENCE [LARGE SCALE GENOMIC DNA]</scope>
    <source>
        <strain evidence="4 5">NJM0002</strain>
    </source>
</reference>
<dbReference type="Pfam" id="PF01341">
    <property type="entry name" value="Glyco_hydro_6"/>
    <property type="match status" value="1"/>
</dbReference>
<feature type="binding site" evidence="2">
    <location>
        <position position="61"/>
    </location>
    <ligand>
        <name>substrate</name>
    </ligand>
</feature>
<evidence type="ECO:0008006" key="6">
    <source>
        <dbReference type="Google" id="ProtNLM"/>
    </source>
</evidence>
<sequence>MLRSFTAAIFAIVLSLTTSPASASVGLCATNKPYSYSVAKTQYPHLKSAIEAVEAQPIATWYTDRSQDAKTQVQNVVSKCPAGDRPTVVVYGLPNKDCEGHHSSDGSNKSTADYAAFLESLVAAVGNNDVIYILEPDAIGLLAGGSECAVTNGYEANLIVALGILGKNPRADIYVDVGYWVLGGQSDAKIAAVLAKLDPTGKRLKGISINTSNFRSTDELVRLCSTFSATAKKTTGLAATCVLDISRNFQGPDPNSQWCNPKGRGIGRPPAVHPAAYPLIDYFLWIKPPGESDGTCNGGPNAGAFFAEGFVDLWNKGYFVSVEGQPQINITTA</sequence>
<feature type="binding site" evidence="2">
    <location>
        <position position="287"/>
    </location>
    <ligand>
        <name>substrate</name>
    </ligand>
</feature>
<dbReference type="Proteomes" id="UP000285060">
    <property type="component" value="Unassembled WGS sequence"/>
</dbReference>
<feature type="binding site" evidence="2">
    <location>
        <position position="258"/>
    </location>
    <ligand>
        <name>substrate</name>
    </ligand>
</feature>
<gene>
    <name evidence="4" type="ORF">DYB32_008159</name>
</gene>
<keyword evidence="3" id="KW-0732">Signal</keyword>
<evidence type="ECO:0000256" key="3">
    <source>
        <dbReference type="SAM" id="SignalP"/>
    </source>
</evidence>
<evidence type="ECO:0000313" key="5">
    <source>
        <dbReference type="Proteomes" id="UP000285060"/>
    </source>
</evidence>
<feature type="binding site" evidence="2">
    <location>
        <position position="291"/>
    </location>
    <ligand>
        <name>substrate</name>
    </ligand>
</feature>
<dbReference type="GO" id="GO:0004553">
    <property type="term" value="F:hydrolase activity, hydrolyzing O-glycosyl compounds"/>
    <property type="evidence" value="ECO:0007669"/>
    <property type="project" value="InterPro"/>
</dbReference>
<dbReference type="InterPro" id="IPR036434">
    <property type="entry name" value="Beta_cellobiohydrolase_sf"/>
</dbReference>
<dbReference type="PANTHER" id="PTHR34876">
    <property type="match status" value="1"/>
</dbReference>
<feature type="active site" description="Proton donor" evidence="1">
    <location>
        <position position="137"/>
    </location>
</feature>
<accession>A0A3R7A4P7</accession>
<dbReference type="Gene3D" id="3.20.20.40">
    <property type="entry name" value="1, 4-beta cellobiohydrolase"/>
    <property type="match status" value="1"/>
</dbReference>
<keyword evidence="5" id="KW-1185">Reference proteome</keyword>
<dbReference type="AlphaFoldDB" id="A0A3R7A4P7"/>
<name>A0A3R7A4P7_9STRA</name>
<feature type="signal peptide" evidence="3">
    <location>
        <begin position="1"/>
        <end position="23"/>
    </location>
</feature>
<feature type="active site" description="Proton acceptor" evidence="1">
    <location>
        <position position="293"/>
    </location>
</feature>
<evidence type="ECO:0000313" key="4">
    <source>
        <dbReference type="EMBL" id="RHY25692.1"/>
    </source>
</evidence>
<evidence type="ECO:0000256" key="1">
    <source>
        <dbReference type="PIRSR" id="PIRSR001100-1"/>
    </source>
</evidence>
<dbReference type="InterPro" id="IPR016288">
    <property type="entry name" value="Beta_cellobiohydrolase"/>
</dbReference>
<dbReference type="SUPFAM" id="SSF51989">
    <property type="entry name" value="Glycosyl hydrolases family 6, cellulases"/>
    <property type="match status" value="1"/>
</dbReference>
<feature type="binding site" evidence="2">
    <location>
        <position position="213"/>
    </location>
    <ligand>
        <name>substrate</name>
    </ligand>
</feature>
<dbReference type="EMBL" id="QUSY01001217">
    <property type="protein sequence ID" value="RHY25692.1"/>
    <property type="molecule type" value="Genomic_DNA"/>
</dbReference>
<organism evidence="4 5">
    <name type="scientific">Aphanomyces invadans</name>
    <dbReference type="NCBI Taxonomy" id="157072"/>
    <lineage>
        <taxon>Eukaryota</taxon>
        <taxon>Sar</taxon>
        <taxon>Stramenopiles</taxon>
        <taxon>Oomycota</taxon>
        <taxon>Saprolegniomycetes</taxon>
        <taxon>Saprolegniales</taxon>
        <taxon>Verrucalvaceae</taxon>
        <taxon>Aphanomyces</taxon>
    </lineage>
</organism>
<dbReference type="GO" id="GO:0030245">
    <property type="term" value="P:cellulose catabolic process"/>
    <property type="evidence" value="ECO:0007669"/>
    <property type="project" value="InterPro"/>
</dbReference>
<feature type="binding site" evidence="2">
    <location>
        <position position="180"/>
    </location>
    <ligand>
        <name>substrate</name>
    </ligand>
</feature>
<protein>
    <recommendedName>
        <fullName evidence="6">Glycoside hydrolase</fullName>
    </recommendedName>
</protein>
<feature type="chain" id="PRO_5025400987" description="Glycoside hydrolase" evidence="3">
    <location>
        <begin position="24"/>
        <end position="333"/>
    </location>
</feature>
<dbReference type="VEuPathDB" id="FungiDB:H310_03044"/>
<evidence type="ECO:0000256" key="2">
    <source>
        <dbReference type="PIRSR" id="PIRSR001100-2"/>
    </source>
</evidence>
<proteinExistence type="predicted"/>
<dbReference type="PANTHER" id="PTHR34876:SF4">
    <property type="entry name" value="1,4-BETA-D-GLUCAN CELLOBIOHYDROLASE C-RELATED"/>
    <property type="match status" value="1"/>
</dbReference>
<comment type="caution">
    <text evidence="4">The sequence shown here is derived from an EMBL/GenBank/DDBJ whole genome shotgun (WGS) entry which is preliminary data.</text>
</comment>